<protein>
    <submittedName>
        <fullName evidence="1">Uncharacterized protein</fullName>
    </submittedName>
</protein>
<dbReference type="EMBL" id="AGNL01026312">
    <property type="protein sequence ID" value="EJK58047.1"/>
    <property type="molecule type" value="Genomic_DNA"/>
</dbReference>
<reference evidence="1 2" key="1">
    <citation type="journal article" date="2012" name="Genome Biol.">
        <title>Genome and low-iron response of an oceanic diatom adapted to chronic iron limitation.</title>
        <authorList>
            <person name="Lommer M."/>
            <person name="Specht M."/>
            <person name="Roy A.S."/>
            <person name="Kraemer L."/>
            <person name="Andreson R."/>
            <person name="Gutowska M.A."/>
            <person name="Wolf J."/>
            <person name="Bergner S.V."/>
            <person name="Schilhabel M.B."/>
            <person name="Klostermeier U.C."/>
            <person name="Beiko R.G."/>
            <person name="Rosenstiel P."/>
            <person name="Hippler M."/>
            <person name="Laroche J."/>
        </authorList>
    </citation>
    <scope>NUCLEOTIDE SEQUENCE [LARGE SCALE GENOMIC DNA]</scope>
    <source>
        <strain evidence="1 2">CCMP1005</strain>
    </source>
</reference>
<organism evidence="1 2">
    <name type="scientific">Thalassiosira oceanica</name>
    <name type="common">Marine diatom</name>
    <dbReference type="NCBI Taxonomy" id="159749"/>
    <lineage>
        <taxon>Eukaryota</taxon>
        <taxon>Sar</taxon>
        <taxon>Stramenopiles</taxon>
        <taxon>Ochrophyta</taxon>
        <taxon>Bacillariophyta</taxon>
        <taxon>Coscinodiscophyceae</taxon>
        <taxon>Thalassiosirophycidae</taxon>
        <taxon>Thalassiosirales</taxon>
        <taxon>Thalassiosiraceae</taxon>
        <taxon>Thalassiosira</taxon>
    </lineage>
</organism>
<name>K0SHQ2_THAOC</name>
<dbReference type="InterPro" id="IPR011990">
    <property type="entry name" value="TPR-like_helical_dom_sf"/>
</dbReference>
<proteinExistence type="predicted"/>
<sequence>MMGSAHYHGKYGLGKDKAKGIAYLESAAMQGDVETRHNLGLIELDNGYKYNRALRHFLICAKMGHKKSLDMIKDFFADGLATRAQYMEGLKGYQDAVEDMKSPQRDETQQS</sequence>
<evidence type="ECO:0000313" key="1">
    <source>
        <dbReference type="EMBL" id="EJK58047.1"/>
    </source>
</evidence>
<accession>K0SHQ2</accession>
<dbReference type="SUPFAM" id="SSF81901">
    <property type="entry name" value="HCP-like"/>
    <property type="match status" value="1"/>
</dbReference>
<evidence type="ECO:0000313" key="2">
    <source>
        <dbReference type="Proteomes" id="UP000266841"/>
    </source>
</evidence>
<dbReference type="OrthoDB" id="40126at2759"/>
<keyword evidence="2" id="KW-1185">Reference proteome</keyword>
<dbReference type="AlphaFoldDB" id="K0SHQ2"/>
<dbReference type="Gene3D" id="1.25.40.10">
    <property type="entry name" value="Tetratricopeptide repeat domain"/>
    <property type="match status" value="1"/>
</dbReference>
<comment type="caution">
    <text evidence="1">The sequence shown here is derived from an EMBL/GenBank/DDBJ whole genome shotgun (WGS) entry which is preliminary data.</text>
</comment>
<gene>
    <name evidence="1" type="ORF">THAOC_21855</name>
</gene>
<dbReference type="Proteomes" id="UP000266841">
    <property type="component" value="Unassembled WGS sequence"/>
</dbReference>